<proteinExistence type="predicted"/>
<evidence type="ECO:0000313" key="2">
    <source>
        <dbReference type="Proteomes" id="UP001060085"/>
    </source>
</evidence>
<accession>A0ACC0ABG5</accession>
<organism evidence="1 2">
    <name type="scientific">Catharanthus roseus</name>
    <name type="common">Madagascar periwinkle</name>
    <name type="synonym">Vinca rosea</name>
    <dbReference type="NCBI Taxonomy" id="4058"/>
    <lineage>
        <taxon>Eukaryota</taxon>
        <taxon>Viridiplantae</taxon>
        <taxon>Streptophyta</taxon>
        <taxon>Embryophyta</taxon>
        <taxon>Tracheophyta</taxon>
        <taxon>Spermatophyta</taxon>
        <taxon>Magnoliopsida</taxon>
        <taxon>eudicotyledons</taxon>
        <taxon>Gunneridae</taxon>
        <taxon>Pentapetalae</taxon>
        <taxon>asterids</taxon>
        <taxon>lamiids</taxon>
        <taxon>Gentianales</taxon>
        <taxon>Apocynaceae</taxon>
        <taxon>Rauvolfioideae</taxon>
        <taxon>Vinceae</taxon>
        <taxon>Catharanthinae</taxon>
        <taxon>Catharanthus</taxon>
    </lineage>
</organism>
<protein>
    <submittedName>
        <fullName evidence="1">Uncharacterized protein</fullName>
    </submittedName>
</protein>
<gene>
    <name evidence="1" type="ORF">M9H77_26413</name>
</gene>
<dbReference type="EMBL" id="CM044706">
    <property type="protein sequence ID" value="KAI5657620.1"/>
    <property type="molecule type" value="Genomic_DNA"/>
</dbReference>
<name>A0ACC0ABG5_CATRO</name>
<reference evidence="2" key="1">
    <citation type="journal article" date="2023" name="Nat. Plants">
        <title>Single-cell RNA sequencing provides a high-resolution roadmap for understanding the multicellular compartmentation of specialized metabolism.</title>
        <authorList>
            <person name="Sun S."/>
            <person name="Shen X."/>
            <person name="Li Y."/>
            <person name="Li Y."/>
            <person name="Wang S."/>
            <person name="Li R."/>
            <person name="Zhang H."/>
            <person name="Shen G."/>
            <person name="Guo B."/>
            <person name="Wei J."/>
            <person name="Xu J."/>
            <person name="St-Pierre B."/>
            <person name="Chen S."/>
            <person name="Sun C."/>
        </authorList>
    </citation>
    <scope>NUCLEOTIDE SEQUENCE [LARGE SCALE GENOMIC DNA]</scope>
</reference>
<comment type="caution">
    <text evidence="1">The sequence shown here is derived from an EMBL/GenBank/DDBJ whole genome shotgun (WGS) entry which is preliminary data.</text>
</comment>
<keyword evidence="2" id="KW-1185">Reference proteome</keyword>
<sequence>MGSFSEDDAEYRFFDAQENIAPVSDLCPGCSGSGVENQESRSFHYDVWTKSPRSVRERRRKFLQWMGLNLDWVTGEESVDLDGDMDSFGEQIDRVIDNSGAVLRNSIFEDEFSSSRSTVSSWSTNASSSARELGSNENFLCRCCNSDGARECSNNDLLDDGNLSKHEALGVSLFQRGQEFKESYAVPPSAQKFVEREIQADVHHVTIMEKLKNRWLRRMRSISCISGQHGIDDGIGTTTCNRVRGTRVQRVKVRQNRKQLKELSALFKGQDILAHDGAILTMKFSRDGQYLASAGEDKVVRIWQVVEDERANETDIPDIDPSCLYFTVNGLSELAPLMADKEKIGKSRSLRKTADSACIVFPPKVFRILEEPLHVFRGHTAEILDLSWSRNNCLLSSSIDKTVCLWQVGYDQCLKVFPHSNYVTCIQFNPMNDNYFISGSIDGKVRIWEISGRRVIDWTDVRDIVTAVSYRPDGKGGMIGAMTGTCRLFSVADNHLQLEEQMCLTSKKKSPSKRITGFQFFPKDPSKVLVTSSDSQVRIISGTNVIQKYIGPRSAGNHMSAFFTSDGKHFISTSEDANVFMWNCSSLNDSSPCEPKTIRSFECFAGDSSIALPWFGLDDGNSCDRQQLCQSPIDQLPFSSSWFSLSQDLFLESIPRGSATWPEEKLPKSSSHNLSSTMCKSQYKFLKTSFQSSSSSHAWGLVIVTAGWDGRIRSFHNYGLPIPH</sequence>
<dbReference type="Proteomes" id="UP001060085">
    <property type="component" value="Linkage Group LG06"/>
</dbReference>
<evidence type="ECO:0000313" key="1">
    <source>
        <dbReference type="EMBL" id="KAI5657620.1"/>
    </source>
</evidence>